<protein>
    <recommendedName>
        <fullName evidence="3">DNA-3-methyladenine glycosylase I</fullName>
    </recommendedName>
</protein>
<name>A0ABQ7ZAX5_BRANA</name>
<comment type="caution">
    <text evidence="1">The sequence shown here is derived from an EMBL/GenBank/DDBJ whole genome shotgun (WGS) entry which is preliminary data.</text>
</comment>
<dbReference type="PANTHER" id="PTHR31116">
    <property type="entry name" value="OS04G0501200 PROTEIN"/>
    <property type="match status" value="1"/>
</dbReference>
<dbReference type="PANTHER" id="PTHR31116:SF29">
    <property type="entry name" value="DNA GLYCOSYLASE SUPERFAMILY PROTEIN"/>
    <property type="match status" value="1"/>
</dbReference>
<evidence type="ECO:0000313" key="2">
    <source>
        <dbReference type="Proteomes" id="UP000824890"/>
    </source>
</evidence>
<dbReference type="InterPro" id="IPR011257">
    <property type="entry name" value="DNA_glycosylase"/>
</dbReference>
<dbReference type="InterPro" id="IPR005019">
    <property type="entry name" value="Adenine_glyco"/>
</dbReference>
<reference evidence="1 2" key="1">
    <citation type="submission" date="2021-05" db="EMBL/GenBank/DDBJ databases">
        <title>Genome Assembly of Synthetic Allotetraploid Brassica napus Reveals Homoeologous Exchanges between Subgenomes.</title>
        <authorList>
            <person name="Davis J.T."/>
        </authorList>
    </citation>
    <scope>NUCLEOTIDE SEQUENCE [LARGE SCALE GENOMIC DNA]</scope>
    <source>
        <strain evidence="2">cv. Da-Ae</strain>
        <tissue evidence="1">Seedling</tissue>
    </source>
</reference>
<proteinExistence type="predicted"/>
<dbReference type="Proteomes" id="UP000824890">
    <property type="component" value="Unassembled WGS sequence"/>
</dbReference>
<sequence>MYKASPNRRAILEKSKSVREKETKQTSNFFAKHLKRIYPITLQRSTSSSFSLSSISLSLSQNSTDSSATDSTSTLEQRISLALGLISSPRRRETFVPKTIPRQQEQRLHEDFNSDEPKRCNWITKKSDEVYVTFHDQQWGVPVYDDNLLFEYLAMSGMLMDYNWTEILKRKELFSREAFCEFDPNLVVNMGEKEITEIASNKAIMLQESRVRCIVDNARCITKANFCYTFVLYYNNKQNFFLQVVKEFGSFSSYMWGFMDYKPIINRFKYSRNVPLRSPKAEIISKDMIKRGFRFVGPVIVHSFMQAAGLTIDHLVDCFRHGDCVSLAERPWRHI</sequence>
<organism evidence="1 2">
    <name type="scientific">Brassica napus</name>
    <name type="common">Rape</name>
    <dbReference type="NCBI Taxonomy" id="3708"/>
    <lineage>
        <taxon>Eukaryota</taxon>
        <taxon>Viridiplantae</taxon>
        <taxon>Streptophyta</taxon>
        <taxon>Embryophyta</taxon>
        <taxon>Tracheophyta</taxon>
        <taxon>Spermatophyta</taxon>
        <taxon>Magnoliopsida</taxon>
        <taxon>eudicotyledons</taxon>
        <taxon>Gunneridae</taxon>
        <taxon>Pentapetalae</taxon>
        <taxon>rosids</taxon>
        <taxon>malvids</taxon>
        <taxon>Brassicales</taxon>
        <taxon>Brassicaceae</taxon>
        <taxon>Brassiceae</taxon>
        <taxon>Brassica</taxon>
    </lineage>
</organism>
<gene>
    <name evidence="1" type="ORF">HID58_064763</name>
</gene>
<dbReference type="EMBL" id="JAGKQM010000015">
    <property type="protein sequence ID" value="KAH0877369.1"/>
    <property type="molecule type" value="Genomic_DNA"/>
</dbReference>
<dbReference type="Pfam" id="PF03352">
    <property type="entry name" value="Adenine_glyco"/>
    <property type="match status" value="2"/>
</dbReference>
<dbReference type="Gene3D" id="1.10.340.30">
    <property type="entry name" value="Hypothetical protein, domain 2"/>
    <property type="match status" value="1"/>
</dbReference>
<accession>A0ABQ7ZAX5</accession>
<evidence type="ECO:0008006" key="3">
    <source>
        <dbReference type="Google" id="ProtNLM"/>
    </source>
</evidence>
<keyword evidence="2" id="KW-1185">Reference proteome</keyword>
<evidence type="ECO:0000313" key="1">
    <source>
        <dbReference type="EMBL" id="KAH0877369.1"/>
    </source>
</evidence>
<dbReference type="SUPFAM" id="SSF48150">
    <property type="entry name" value="DNA-glycosylase"/>
    <property type="match status" value="1"/>
</dbReference>